<sequence length="64" mass="7341">MRERQLVYRKKYLDSSHVRARGRRVLEGMVGVGTLGSLVTAAFRMRARMSEEVRSWSGKLKGND</sequence>
<proteinExistence type="predicted"/>
<dbReference type="AlphaFoldDB" id="A0A2R6NLF1"/>
<accession>A0A2R6NLF1</accession>
<protein>
    <submittedName>
        <fullName evidence="1">Uncharacterized protein</fullName>
    </submittedName>
</protein>
<name>A0A2R6NLF1_9APHY</name>
<reference evidence="1 2" key="1">
    <citation type="submission" date="2018-02" db="EMBL/GenBank/DDBJ databases">
        <title>Genome sequence of the basidiomycete white-rot fungus Phlebia centrifuga.</title>
        <authorList>
            <person name="Granchi Z."/>
            <person name="Peng M."/>
            <person name="de Vries R.P."/>
            <person name="Hilden K."/>
            <person name="Makela M.R."/>
            <person name="Grigoriev I."/>
            <person name="Riley R."/>
        </authorList>
    </citation>
    <scope>NUCLEOTIDE SEQUENCE [LARGE SCALE GENOMIC DNA]</scope>
    <source>
        <strain evidence="1 2">FBCC195</strain>
    </source>
</reference>
<dbReference type="Proteomes" id="UP000186601">
    <property type="component" value="Unassembled WGS sequence"/>
</dbReference>
<comment type="caution">
    <text evidence="1">The sequence shown here is derived from an EMBL/GenBank/DDBJ whole genome shotgun (WGS) entry which is preliminary data.</text>
</comment>
<gene>
    <name evidence="1" type="ORF">PHLCEN_2v10941</name>
</gene>
<dbReference type="EMBL" id="MLYV02001096">
    <property type="protein sequence ID" value="PSR73220.1"/>
    <property type="molecule type" value="Genomic_DNA"/>
</dbReference>
<organism evidence="1 2">
    <name type="scientific">Hermanssonia centrifuga</name>
    <dbReference type="NCBI Taxonomy" id="98765"/>
    <lineage>
        <taxon>Eukaryota</taxon>
        <taxon>Fungi</taxon>
        <taxon>Dikarya</taxon>
        <taxon>Basidiomycota</taxon>
        <taxon>Agaricomycotina</taxon>
        <taxon>Agaricomycetes</taxon>
        <taxon>Polyporales</taxon>
        <taxon>Meruliaceae</taxon>
        <taxon>Hermanssonia</taxon>
    </lineage>
</organism>
<evidence type="ECO:0000313" key="1">
    <source>
        <dbReference type="EMBL" id="PSR73220.1"/>
    </source>
</evidence>
<evidence type="ECO:0000313" key="2">
    <source>
        <dbReference type="Proteomes" id="UP000186601"/>
    </source>
</evidence>
<keyword evidence="2" id="KW-1185">Reference proteome</keyword>